<feature type="compositionally biased region" description="Low complexity" evidence="1">
    <location>
        <begin position="240"/>
        <end position="251"/>
    </location>
</feature>
<dbReference type="EMBL" id="CAACVR010000023">
    <property type="protein sequence ID" value="VEU22611.1"/>
    <property type="molecule type" value="Genomic_DNA"/>
</dbReference>
<feature type="compositionally biased region" description="Polar residues" evidence="1">
    <location>
        <begin position="15"/>
        <end position="34"/>
    </location>
</feature>
<proteinExistence type="predicted"/>
<keyword evidence="3" id="KW-1185">Reference proteome</keyword>
<feature type="compositionally biased region" description="Low complexity" evidence="1">
    <location>
        <begin position="35"/>
        <end position="44"/>
    </location>
</feature>
<sequence>MASFQVPHINFSPQQVEGSSSFLEVGQASPTAADSSSHGTESLLSSPWHIQKSLTNGSHETSEWVLFSARRDRHDSDVEEGEILSGFNNDEIESSGSLVDHLEDLTDFRDIQERRDETNERIEQWRRQQVRILLGELMDGDMVIDEDEGYEFGNLRTTKAKELIKGWGLQDGLSSPASHAFCSKIDKFYGDCVIRGYSKQEMKIINEVLVDLSAYLRRSIRDDRGREEGKDRSRKGVLVSPSSSSSSSSSRSSHRFMNNPCLEKYIPLFLKNLIIESRLLPDFEESDDSDTETLGRNSTVGERSMIQLAGDNFWENGSLNSSRMTSHSESILGF</sequence>
<feature type="region of interest" description="Disordered" evidence="1">
    <location>
        <begin position="15"/>
        <end position="44"/>
    </location>
</feature>
<reference evidence="2 3" key="1">
    <citation type="submission" date="2018-12" db="EMBL/GenBank/DDBJ databases">
        <authorList>
            <person name="Tiukova I."/>
            <person name="Dainat J."/>
        </authorList>
    </citation>
    <scope>NUCLEOTIDE SEQUENCE [LARGE SCALE GENOMIC DNA]</scope>
</reference>
<protein>
    <submittedName>
        <fullName evidence="2">DEKNAAC103661</fullName>
    </submittedName>
</protein>
<dbReference type="AlphaFoldDB" id="A0A448YNZ2"/>
<gene>
    <name evidence="2" type="ORF">BRENAR_LOCUS3342</name>
</gene>
<dbReference type="InParanoid" id="A0A448YNZ2"/>
<feature type="region of interest" description="Disordered" evidence="1">
    <location>
        <begin position="223"/>
        <end position="255"/>
    </location>
</feature>
<evidence type="ECO:0000313" key="2">
    <source>
        <dbReference type="EMBL" id="VEU22611.1"/>
    </source>
</evidence>
<evidence type="ECO:0000313" key="3">
    <source>
        <dbReference type="Proteomes" id="UP000290900"/>
    </source>
</evidence>
<dbReference type="OrthoDB" id="3992524at2759"/>
<organism evidence="2 3">
    <name type="scientific">Brettanomyces naardenensis</name>
    <name type="common">Yeast</name>
    <dbReference type="NCBI Taxonomy" id="13370"/>
    <lineage>
        <taxon>Eukaryota</taxon>
        <taxon>Fungi</taxon>
        <taxon>Dikarya</taxon>
        <taxon>Ascomycota</taxon>
        <taxon>Saccharomycotina</taxon>
        <taxon>Pichiomycetes</taxon>
        <taxon>Pichiales</taxon>
        <taxon>Pichiaceae</taxon>
        <taxon>Brettanomyces</taxon>
    </lineage>
</organism>
<evidence type="ECO:0000256" key="1">
    <source>
        <dbReference type="SAM" id="MobiDB-lite"/>
    </source>
</evidence>
<accession>A0A448YNZ2</accession>
<dbReference type="Proteomes" id="UP000290900">
    <property type="component" value="Unassembled WGS sequence"/>
</dbReference>
<name>A0A448YNZ2_BRENA</name>